<dbReference type="KEGG" id="pvp:105299824"/>
<organism evidence="1 2">
    <name type="scientific">Pteropus vampyrus</name>
    <name type="common">Large flying fox</name>
    <dbReference type="NCBI Taxonomy" id="132908"/>
    <lineage>
        <taxon>Eukaryota</taxon>
        <taxon>Metazoa</taxon>
        <taxon>Chordata</taxon>
        <taxon>Craniata</taxon>
        <taxon>Vertebrata</taxon>
        <taxon>Euteleostomi</taxon>
        <taxon>Mammalia</taxon>
        <taxon>Eutheria</taxon>
        <taxon>Laurasiatheria</taxon>
        <taxon>Chiroptera</taxon>
        <taxon>Yinpterochiroptera</taxon>
        <taxon>Pteropodoidea</taxon>
        <taxon>Pteropodidae</taxon>
        <taxon>Pteropodinae</taxon>
        <taxon>Pteropus</taxon>
    </lineage>
</organism>
<gene>
    <name evidence="2" type="primary">CUNH1orf105</name>
</gene>
<reference evidence="2" key="1">
    <citation type="submission" date="2025-08" db="UniProtKB">
        <authorList>
            <consortium name="RefSeq"/>
        </authorList>
    </citation>
    <scope>IDENTIFICATION</scope>
    <source>
        <tissue evidence="2">Kidney</tissue>
    </source>
</reference>
<dbReference type="PANTHER" id="PTHR39410">
    <property type="entry name" value="RIKEN CDNA 4930558K02 GENE"/>
    <property type="match status" value="1"/>
</dbReference>
<evidence type="ECO:0000313" key="2">
    <source>
        <dbReference type="RefSeq" id="XP_023393358.1"/>
    </source>
</evidence>
<proteinExistence type="predicted"/>
<evidence type="ECO:0000313" key="1">
    <source>
        <dbReference type="Proteomes" id="UP000515202"/>
    </source>
</evidence>
<name>A0A6P6D1A7_PTEVA</name>
<dbReference type="GeneID" id="105299824"/>
<dbReference type="RefSeq" id="XP_023393358.1">
    <property type="nucleotide sequence ID" value="XM_023537590.1"/>
</dbReference>
<dbReference type="PANTHER" id="PTHR39410:SF1">
    <property type="entry name" value="RIKEN CDNA 4930558K02 GENE"/>
    <property type="match status" value="1"/>
</dbReference>
<dbReference type="CTD" id="101642985"/>
<dbReference type="Proteomes" id="UP000515202">
    <property type="component" value="Unplaced"/>
</dbReference>
<dbReference type="Pfam" id="PF15081">
    <property type="entry name" value="DUF4548"/>
    <property type="match status" value="1"/>
</dbReference>
<dbReference type="AlphaFoldDB" id="A0A6P6D1A7"/>
<protein>
    <submittedName>
        <fullName evidence="2">Uncharacterized protein C1orf105 homolog</fullName>
    </submittedName>
</protein>
<feature type="non-terminal residue" evidence="2">
    <location>
        <position position="1"/>
    </location>
</feature>
<dbReference type="InterPro" id="IPR027845">
    <property type="entry name" value="DUF4548"/>
</dbReference>
<sequence length="198" mass="21952">RGGRGEQEAEVSVPKFDKIPWFSEASLVNKPLVLSLPKRSPDGSATFLISSKKNVNLPILFQVPDDLPKARRSQSDPMLIRNKQLCSKCREIKMVQPRTMMIPDDLQLSFENLLSHKMMSLQPPRDQTAPKCPYDDIPTGLRVVLHPGMKTVSPANTARVKPSDLGHSDHRLPLLLGGPVCSAFLQSGASLEKGYETR</sequence>
<dbReference type="OrthoDB" id="9832160at2759"/>
<accession>A0A6P6D1A7</accession>
<keyword evidence="1" id="KW-1185">Reference proteome</keyword>